<reference evidence="3" key="1">
    <citation type="submission" date="2019-09" db="EMBL/GenBank/DDBJ databases">
        <title>Draft genome information of white flower Hibiscus syriacus.</title>
        <authorList>
            <person name="Kim Y.-M."/>
        </authorList>
    </citation>
    <scope>NUCLEOTIDE SEQUENCE [LARGE SCALE GENOMIC DNA]</scope>
    <source>
        <strain evidence="3">YM2019G1</strain>
    </source>
</reference>
<dbReference type="Proteomes" id="UP000436088">
    <property type="component" value="Unassembled WGS sequence"/>
</dbReference>
<evidence type="ECO:0000256" key="1">
    <source>
        <dbReference type="ARBA" id="ARBA00010954"/>
    </source>
</evidence>
<keyword evidence="4" id="KW-1185">Reference proteome</keyword>
<proteinExistence type="inferred from homology"/>
<feature type="compositionally biased region" description="Polar residues" evidence="2">
    <location>
        <begin position="1"/>
        <end position="22"/>
    </location>
</feature>
<dbReference type="AlphaFoldDB" id="A0A6A3D2U8"/>
<dbReference type="PANTHER" id="PTHR12832:SF34">
    <property type="entry name" value="T-COMPLEX PROTEIN 11"/>
    <property type="match status" value="1"/>
</dbReference>
<comment type="similarity">
    <text evidence="1">Belongs to the TCP11 family.</text>
</comment>
<dbReference type="Pfam" id="PF05794">
    <property type="entry name" value="Tcp11"/>
    <property type="match status" value="1"/>
</dbReference>
<feature type="region of interest" description="Disordered" evidence="2">
    <location>
        <begin position="1"/>
        <end position="31"/>
    </location>
</feature>
<gene>
    <name evidence="3" type="ORF">F3Y22_tig00000287pilonHSYRG00001</name>
</gene>
<comment type="caution">
    <text evidence="3">The sequence shown here is derived from an EMBL/GenBank/DDBJ whole genome shotgun (WGS) entry which is preliminary data.</text>
</comment>
<dbReference type="InterPro" id="IPR008862">
    <property type="entry name" value="Tcp11"/>
</dbReference>
<accession>A0A6A3D2U8</accession>
<sequence>MESPLTSFISPNTHGSPRSSTAQKDDRSGLLTQTPDRVVRSLFKENVTENELIVNEFLHGQCGFVDTSSAIIEDKNSIKAKAREMMEKALWDRIMESMQQDEPDFDLVIELVRKSSPLQPMMEIEAANQSLLKELAEICEARGNSDNSPALAMVKGLRFVLEQIQVMSSKNARERVDVLVRLGLLKLVSKVSGLTPDALLESFTLNFSRLRDVQAEIQKIIVISTRQILSSEQVISSSADMERIASNCAERLFKFLDSVEEAGIEGIVETSSGISRDDDDKVTDDKILQTRKAIPWRGC</sequence>
<protein>
    <submittedName>
        <fullName evidence="3">Uncharacterized protein</fullName>
    </submittedName>
</protein>
<evidence type="ECO:0000313" key="4">
    <source>
        <dbReference type="Proteomes" id="UP000436088"/>
    </source>
</evidence>
<organism evidence="3 4">
    <name type="scientific">Hibiscus syriacus</name>
    <name type="common">Rose of Sharon</name>
    <dbReference type="NCBI Taxonomy" id="106335"/>
    <lineage>
        <taxon>Eukaryota</taxon>
        <taxon>Viridiplantae</taxon>
        <taxon>Streptophyta</taxon>
        <taxon>Embryophyta</taxon>
        <taxon>Tracheophyta</taxon>
        <taxon>Spermatophyta</taxon>
        <taxon>Magnoliopsida</taxon>
        <taxon>eudicotyledons</taxon>
        <taxon>Gunneridae</taxon>
        <taxon>Pentapetalae</taxon>
        <taxon>rosids</taxon>
        <taxon>malvids</taxon>
        <taxon>Malvales</taxon>
        <taxon>Malvaceae</taxon>
        <taxon>Malvoideae</taxon>
        <taxon>Hibiscus</taxon>
    </lineage>
</organism>
<dbReference type="EMBL" id="VEPZ02000026">
    <property type="protein sequence ID" value="KAE8735940.1"/>
    <property type="molecule type" value="Genomic_DNA"/>
</dbReference>
<dbReference type="GO" id="GO:0007165">
    <property type="term" value="P:signal transduction"/>
    <property type="evidence" value="ECO:0007669"/>
    <property type="project" value="TreeGrafter"/>
</dbReference>
<dbReference type="PANTHER" id="PTHR12832">
    <property type="entry name" value="TESTIS-SPECIFIC PROTEIN PBS13 T-COMPLEX 11"/>
    <property type="match status" value="1"/>
</dbReference>
<name>A0A6A3D2U8_HIBSY</name>
<evidence type="ECO:0000256" key="2">
    <source>
        <dbReference type="SAM" id="MobiDB-lite"/>
    </source>
</evidence>
<evidence type="ECO:0000313" key="3">
    <source>
        <dbReference type="EMBL" id="KAE8735940.1"/>
    </source>
</evidence>